<protein>
    <submittedName>
        <fullName evidence="2">Heavy-metal-associated domain-containing protein</fullName>
    </submittedName>
</protein>
<keyword evidence="3" id="KW-1185">Reference proteome</keyword>
<gene>
    <name evidence="2" type="ORF">ACFQE6_05880</name>
</gene>
<comment type="caution">
    <text evidence="2">The sequence shown here is derived from an EMBL/GenBank/DDBJ whole genome shotgun (WGS) entry which is preliminary data.</text>
</comment>
<dbReference type="SUPFAM" id="SSF55008">
    <property type="entry name" value="HMA, heavy metal-associated domain"/>
    <property type="match status" value="1"/>
</dbReference>
<name>A0ABD5SNB1_9EURY</name>
<dbReference type="Proteomes" id="UP001596383">
    <property type="component" value="Unassembled WGS sequence"/>
</dbReference>
<evidence type="ECO:0000313" key="3">
    <source>
        <dbReference type="Proteomes" id="UP001596383"/>
    </source>
</evidence>
<dbReference type="EMBL" id="JBHSWV010000091">
    <property type="protein sequence ID" value="MFC6764575.1"/>
    <property type="molecule type" value="Genomic_DNA"/>
</dbReference>
<dbReference type="InterPro" id="IPR036163">
    <property type="entry name" value="HMA_dom_sf"/>
</dbReference>
<evidence type="ECO:0000313" key="2">
    <source>
        <dbReference type="EMBL" id="MFC6764575.1"/>
    </source>
</evidence>
<dbReference type="Pfam" id="PF00403">
    <property type="entry name" value="HMA"/>
    <property type="match status" value="1"/>
</dbReference>
<organism evidence="2 3">
    <name type="scientific">Natrinema soli</name>
    <dbReference type="NCBI Taxonomy" id="1930624"/>
    <lineage>
        <taxon>Archaea</taxon>
        <taxon>Methanobacteriati</taxon>
        <taxon>Methanobacteriota</taxon>
        <taxon>Stenosarchaea group</taxon>
        <taxon>Halobacteria</taxon>
        <taxon>Halobacteriales</taxon>
        <taxon>Natrialbaceae</taxon>
        <taxon>Natrinema</taxon>
    </lineage>
</organism>
<feature type="domain" description="HMA" evidence="1">
    <location>
        <begin position="2"/>
        <end position="67"/>
    </location>
</feature>
<accession>A0ABD5SNB1</accession>
<dbReference type="AlphaFoldDB" id="A0ABD5SNB1"/>
<proteinExistence type="predicted"/>
<sequence>MERKTIAVTGMSCNGCEQNVENALKTVEGVTRVEADHEGDSVEIVVDEDTADDDLTTAIRDAGYDVTA</sequence>
<dbReference type="InterPro" id="IPR006121">
    <property type="entry name" value="HMA_dom"/>
</dbReference>
<dbReference type="RefSeq" id="WP_273737634.1">
    <property type="nucleotide sequence ID" value="NZ_JAQIVI010000091.1"/>
</dbReference>
<dbReference type="Gene3D" id="3.30.70.100">
    <property type="match status" value="1"/>
</dbReference>
<reference evidence="2 3" key="1">
    <citation type="journal article" date="2019" name="Int. J. Syst. Evol. Microbiol.">
        <title>The Global Catalogue of Microorganisms (GCM) 10K type strain sequencing project: providing services to taxonomists for standard genome sequencing and annotation.</title>
        <authorList>
            <consortium name="The Broad Institute Genomics Platform"/>
            <consortium name="The Broad Institute Genome Sequencing Center for Infectious Disease"/>
            <person name="Wu L."/>
            <person name="Ma J."/>
        </authorList>
    </citation>
    <scope>NUCLEOTIDE SEQUENCE [LARGE SCALE GENOMIC DNA]</scope>
    <source>
        <strain evidence="2 3">LMG 29247</strain>
    </source>
</reference>
<dbReference type="PROSITE" id="PS50846">
    <property type="entry name" value="HMA_2"/>
    <property type="match status" value="1"/>
</dbReference>
<evidence type="ECO:0000259" key="1">
    <source>
        <dbReference type="PROSITE" id="PS50846"/>
    </source>
</evidence>
<dbReference type="CDD" id="cd00371">
    <property type="entry name" value="HMA"/>
    <property type="match status" value="1"/>
</dbReference>